<accession>A0A9P7D0C7</accession>
<dbReference type="Proteomes" id="UP000714275">
    <property type="component" value="Unassembled WGS sequence"/>
</dbReference>
<name>A0A9P7D0C7_9AGAM</name>
<sequence>MSKHTQQKEHPRLSNNANDRRNAKEWDGQNGGCRLRLVLELKRSAFRGCVSLSLISDFILPAVVAMLQLPHVMRKARAKLDNVVGPDRIPEFHDKKAFRTLMRSETRPCRGGRSLC</sequence>
<evidence type="ECO:0000256" key="1">
    <source>
        <dbReference type="SAM" id="MobiDB-lite"/>
    </source>
</evidence>
<feature type="region of interest" description="Disordered" evidence="1">
    <location>
        <begin position="1"/>
        <end position="29"/>
    </location>
</feature>
<protein>
    <submittedName>
        <fullName evidence="2">Uncharacterized protein</fullName>
    </submittedName>
</protein>
<reference evidence="2" key="1">
    <citation type="journal article" date="2020" name="New Phytol.">
        <title>Comparative genomics reveals dynamic genome evolution in host specialist ectomycorrhizal fungi.</title>
        <authorList>
            <person name="Lofgren L.A."/>
            <person name="Nguyen N.H."/>
            <person name="Vilgalys R."/>
            <person name="Ruytinx J."/>
            <person name="Liao H.L."/>
            <person name="Branco S."/>
            <person name="Kuo A."/>
            <person name="LaButti K."/>
            <person name="Lipzen A."/>
            <person name="Andreopoulos W."/>
            <person name="Pangilinan J."/>
            <person name="Riley R."/>
            <person name="Hundley H."/>
            <person name="Na H."/>
            <person name="Barry K."/>
            <person name="Grigoriev I.V."/>
            <person name="Stajich J.E."/>
            <person name="Kennedy P.G."/>
        </authorList>
    </citation>
    <scope>NUCLEOTIDE SEQUENCE</scope>
    <source>
        <strain evidence="2">DOB743</strain>
    </source>
</reference>
<keyword evidence="3" id="KW-1185">Reference proteome</keyword>
<dbReference type="AlphaFoldDB" id="A0A9P7D0C7"/>
<evidence type="ECO:0000313" key="2">
    <source>
        <dbReference type="EMBL" id="KAG1773652.1"/>
    </source>
</evidence>
<gene>
    <name evidence="2" type="ORF">EV702DRAFT_569769</name>
</gene>
<organism evidence="2 3">
    <name type="scientific">Suillus placidus</name>
    <dbReference type="NCBI Taxonomy" id="48579"/>
    <lineage>
        <taxon>Eukaryota</taxon>
        <taxon>Fungi</taxon>
        <taxon>Dikarya</taxon>
        <taxon>Basidiomycota</taxon>
        <taxon>Agaricomycotina</taxon>
        <taxon>Agaricomycetes</taxon>
        <taxon>Agaricomycetidae</taxon>
        <taxon>Boletales</taxon>
        <taxon>Suillineae</taxon>
        <taxon>Suillaceae</taxon>
        <taxon>Suillus</taxon>
    </lineage>
</organism>
<proteinExistence type="predicted"/>
<feature type="compositionally biased region" description="Basic and acidic residues" evidence="1">
    <location>
        <begin position="1"/>
        <end position="27"/>
    </location>
</feature>
<evidence type="ECO:0000313" key="3">
    <source>
        <dbReference type="Proteomes" id="UP000714275"/>
    </source>
</evidence>
<dbReference type="EMBL" id="JABBWD010000047">
    <property type="protein sequence ID" value="KAG1773652.1"/>
    <property type="molecule type" value="Genomic_DNA"/>
</dbReference>
<dbReference type="OrthoDB" id="1055148at2759"/>
<comment type="caution">
    <text evidence="2">The sequence shown here is derived from an EMBL/GenBank/DDBJ whole genome shotgun (WGS) entry which is preliminary data.</text>
</comment>